<dbReference type="RefSeq" id="WP_107289594.1">
    <property type="nucleotide sequence ID" value="NZ_PYNF01000006.1"/>
</dbReference>
<proteinExistence type="predicted"/>
<gene>
    <name evidence="1" type="ORF">C9J27_09905</name>
</gene>
<evidence type="ECO:0000313" key="2">
    <source>
        <dbReference type="Proteomes" id="UP000241426"/>
    </source>
</evidence>
<comment type="caution">
    <text evidence="1">The sequence shown here is derived from an EMBL/GenBank/DDBJ whole genome shotgun (WGS) entry which is preliminary data.</text>
</comment>
<protein>
    <submittedName>
        <fullName evidence="1">Uncharacterized protein</fullName>
    </submittedName>
</protein>
<dbReference type="AlphaFoldDB" id="A0A2T3KJ17"/>
<dbReference type="Proteomes" id="UP000241426">
    <property type="component" value="Unassembled WGS sequence"/>
</dbReference>
<evidence type="ECO:0000313" key="1">
    <source>
        <dbReference type="EMBL" id="PSU99267.1"/>
    </source>
</evidence>
<name>A0A2T3KJ17_9GAMM</name>
<dbReference type="EMBL" id="PYNF01000006">
    <property type="protein sequence ID" value="PSU99267.1"/>
    <property type="molecule type" value="Genomic_DNA"/>
</dbReference>
<reference evidence="1 2" key="1">
    <citation type="submission" date="2018-01" db="EMBL/GenBank/DDBJ databases">
        <title>Whole genome sequencing of Histamine producing bacteria.</title>
        <authorList>
            <person name="Butler K."/>
        </authorList>
    </citation>
    <scope>NUCLEOTIDE SEQUENCE [LARGE SCALE GENOMIC DNA]</scope>
    <source>
        <strain evidence="1 2">FS-7.2</strain>
    </source>
</reference>
<accession>A0A2T3KJ17</accession>
<sequence length="308" mass="36831">MELKIKNKREFDFYWYQLFSATGKNIPITPPNNFNRQSINLMKKKASELYNDIEREKLLFNSIKLDCENSLLSDNETLWFKQKNSRLIYWLWGHILPSQSIHILFVKFNMQCTNPPQFPDTNNSSFSNLFEKFDFNKSPYSENEKQEIILKYFDLAIAKKEDKISLINNMKSCWNYVKNFESFTWINNEDEQQIIWAIDYLLEYTNKNGQNIYIHQQIDFESNYYKFIFLFDIWSAHPDTKKFFIQSIKKAYSQKKFRDKQVGKKQCSFNLSQKSINQLALLAEFQGVPKNHILESLINNKILELGVK</sequence>
<organism evidence="1 2">
    <name type="scientific">Photobacterium kishitanii</name>
    <dbReference type="NCBI Taxonomy" id="318456"/>
    <lineage>
        <taxon>Bacteria</taxon>
        <taxon>Pseudomonadati</taxon>
        <taxon>Pseudomonadota</taxon>
        <taxon>Gammaproteobacteria</taxon>
        <taxon>Vibrionales</taxon>
        <taxon>Vibrionaceae</taxon>
        <taxon>Photobacterium</taxon>
    </lineage>
</organism>